<reference evidence="1" key="1">
    <citation type="submission" date="2018-02" db="EMBL/GenBank/DDBJ databases">
        <title>Rhizophora mucronata_Transcriptome.</title>
        <authorList>
            <person name="Meera S.P."/>
            <person name="Sreeshan A."/>
            <person name="Augustine A."/>
        </authorList>
    </citation>
    <scope>NUCLEOTIDE SEQUENCE</scope>
    <source>
        <tissue evidence="1">Leaf</tissue>
    </source>
</reference>
<organism evidence="1">
    <name type="scientific">Rhizophora mucronata</name>
    <name type="common">Asiatic mangrove</name>
    <dbReference type="NCBI Taxonomy" id="61149"/>
    <lineage>
        <taxon>Eukaryota</taxon>
        <taxon>Viridiplantae</taxon>
        <taxon>Streptophyta</taxon>
        <taxon>Embryophyta</taxon>
        <taxon>Tracheophyta</taxon>
        <taxon>Spermatophyta</taxon>
        <taxon>Magnoliopsida</taxon>
        <taxon>eudicotyledons</taxon>
        <taxon>Gunneridae</taxon>
        <taxon>Pentapetalae</taxon>
        <taxon>rosids</taxon>
        <taxon>fabids</taxon>
        <taxon>Malpighiales</taxon>
        <taxon>Rhizophoraceae</taxon>
        <taxon>Rhizophora</taxon>
    </lineage>
</organism>
<dbReference type="EMBL" id="GGEC01093313">
    <property type="protein sequence ID" value="MBX73797.1"/>
    <property type="molecule type" value="Transcribed_RNA"/>
</dbReference>
<dbReference type="AlphaFoldDB" id="A0A2P2R3P7"/>
<accession>A0A2P2R3P7</accession>
<proteinExistence type="predicted"/>
<protein>
    <submittedName>
        <fullName evidence="1">Uncharacterized protein</fullName>
    </submittedName>
</protein>
<sequence length="32" mass="3687">MSLSSPPWCLHQEMSLVSLLRYSSFSLLVLDF</sequence>
<name>A0A2P2R3P7_RHIMU</name>
<evidence type="ECO:0000313" key="1">
    <source>
        <dbReference type="EMBL" id="MBX73797.1"/>
    </source>
</evidence>